<gene>
    <name evidence="1" type="ORF">SEMRO_2597_G332190.1</name>
</gene>
<comment type="caution">
    <text evidence="1">The sequence shown here is derived from an EMBL/GenBank/DDBJ whole genome shotgun (WGS) entry which is preliminary data.</text>
</comment>
<name>A0A9N8F0G8_9STRA</name>
<protein>
    <submittedName>
        <fullName evidence="1">Uncharacterized protein</fullName>
    </submittedName>
</protein>
<evidence type="ECO:0000313" key="2">
    <source>
        <dbReference type="Proteomes" id="UP001153069"/>
    </source>
</evidence>
<dbReference type="AlphaFoldDB" id="A0A9N8F0G8"/>
<dbReference type="EMBL" id="CAICTM010002595">
    <property type="protein sequence ID" value="CAB9529710.1"/>
    <property type="molecule type" value="Genomic_DNA"/>
</dbReference>
<organism evidence="1 2">
    <name type="scientific">Seminavis robusta</name>
    <dbReference type="NCBI Taxonomy" id="568900"/>
    <lineage>
        <taxon>Eukaryota</taxon>
        <taxon>Sar</taxon>
        <taxon>Stramenopiles</taxon>
        <taxon>Ochrophyta</taxon>
        <taxon>Bacillariophyta</taxon>
        <taxon>Bacillariophyceae</taxon>
        <taxon>Bacillariophycidae</taxon>
        <taxon>Naviculales</taxon>
        <taxon>Naviculaceae</taxon>
        <taxon>Seminavis</taxon>
    </lineage>
</organism>
<dbReference type="Proteomes" id="UP001153069">
    <property type="component" value="Unassembled WGS sequence"/>
</dbReference>
<accession>A0A9N8F0G8</accession>
<reference evidence="1" key="1">
    <citation type="submission" date="2020-06" db="EMBL/GenBank/DDBJ databases">
        <authorList>
            <consortium name="Plant Systems Biology data submission"/>
        </authorList>
    </citation>
    <scope>NUCLEOTIDE SEQUENCE</scope>
    <source>
        <strain evidence="1">D6</strain>
    </source>
</reference>
<proteinExistence type="predicted"/>
<sequence length="120" mass="13670">MADPKGNSTIHELLHLIPHDMATQNQDNYLNDKIQTLGTQLNPNEWSHADKLNEPTKLAAEFKSSKEHQRTPTEEETAEAFIPFSHEELLETLPSKQNGWVLKPKVLKHKPNELVANTLK</sequence>
<keyword evidence="2" id="KW-1185">Reference proteome</keyword>
<evidence type="ECO:0000313" key="1">
    <source>
        <dbReference type="EMBL" id="CAB9529710.1"/>
    </source>
</evidence>